<dbReference type="SUPFAM" id="SSF51905">
    <property type="entry name" value="FAD/NAD(P)-binding domain"/>
    <property type="match status" value="1"/>
</dbReference>
<gene>
    <name evidence="4" type="ORF">ABVK49_30445</name>
</gene>
<evidence type="ECO:0000256" key="1">
    <source>
        <dbReference type="ARBA" id="ARBA00023002"/>
    </source>
</evidence>
<keyword evidence="4" id="KW-0614">Plasmid</keyword>
<feature type="transmembrane region" description="Helical" evidence="2">
    <location>
        <begin position="20"/>
        <end position="37"/>
    </location>
</feature>
<evidence type="ECO:0000259" key="3">
    <source>
        <dbReference type="Pfam" id="PF01266"/>
    </source>
</evidence>
<evidence type="ECO:0000256" key="2">
    <source>
        <dbReference type="SAM" id="Phobius"/>
    </source>
</evidence>
<dbReference type="Pfam" id="PF01266">
    <property type="entry name" value="DAO"/>
    <property type="match status" value="1"/>
</dbReference>
<dbReference type="Gene3D" id="3.50.50.60">
    <property type="entry name" value="FAD/NAD(P)-binding domain"/>
    <property type="match status" value="1"/>
</dbReference>
<organism evidence="4">
    <name type="scientific">Mesorhizobium sp. WSM2239</name>
    <dbReference type="NCBI Taxonomy" id="3228852"/>
    <lineage>
        <taxon>Bacteria</taxon>
        <taxon>Pseudomonadati</taxon>
        <taxon>Pseudomonadota</taxon>
        <taxon>Alphaproteobacteria</taxon>
        <taxon>Hyphomicrobiales</taxon>
        <taxon>Phyllobacteriaceae</taxon>
        <taxon>Mesorhizobium</taxon>
    </lineage>
</organism>
<evidence type="ECO:0000313" key="4">
    <source>
        <dbReference type="EMBL" id="XCG58926.1"/>
    </source>
</evidence>
<feature type="domain" description="FAD dependent oxidoreductase" evidence="3">
    <location>
        <begin position="19"/>
        <end position="59"/>
    </location>
</feature>
<reference evidence="4" key="1">
    <citation type="submission" date="2024-06" db="EMBL/GenBank/DDBJ databases">
        <title>Mesorhizobium karijinii sp. nov., a symbiont of the iconic Swainsona formosa from arid Australia.</title>
        <authorList>
            <person name="Hill Y.J."/>
            <person name="Watkin E.L.J."/>
            <person name="O'Hara G.W."/>
            <person name="Terpolilli J."/>
            <person name="Tye M.L."/>
            <person name="Kohlmeier M.G."/>
        </authorList>
    </citation>
    <scope>NUCLEOTIDE SEQUENCE</scope>
    <source>
        <strain evidence="4">WSM2239</strain>
        <plasmid evidence="4">pMk2239A</plasmid>
    </source>
</reference>
<keyword evidence="2" id="KW-0812">Transmembrane</keyword>
<accession>A0AAU8DK29</accession>
<protein>
    <submittedName>
        <fullName evidence="4">FAD-dependent oxidoreductase</fullName>
    </submittedName>
</protein>
<dbReference type="PANTHER" id="PTHR13847">
    <property type="entry name" value="SARCOSINE DEHYDROGENASE-RELATED"/>
    <property type="match status" value="1"/>
</dbReference>
<dbReference type="GO" id="GO:0016491">
    <property type="term" value="F:oxidoreductase activity"/>
    <property type="evidence" value="ECO:0007669"/>
    <property type="project" value="UniProtKB-KW"/>
</dbReference>
<proteinExistence type="predicted"/>
<keyword evidence="2" id="KW-1133">Transmembrane helix</keyword>
<dbReference type="EMBL" id="CP159252">
    <property type="protein sequence ID" value="XCG58926.1"/>
    <property type="molecule type" value="Genomic_DNA"/>
</dbReference>
<geneLocation type="plasmid" evidence="4">
    <name>pMk2239A</name>
</geneLocation>
<keyword evidence="2" id="KW-0472">Membrane</keyword>
<dbReference type="RefSeq" id="WP_353646889.1">
    <property type="nucleotide sequence ID" value="NZ_CP159252.1"/>
</dbReference>
<dbReference type="InterPro" id="IPR006076">
    <property type="entry name" value="FAD-dep_OxRdtase"/>
</dbReference>
<name>A0AAU8DK29_9HYPH</name>
<dbReference type="GO" id="GO:0005737">
    <property type="term" value="C:cytoplasm"/>
    <property type="evidence" value="ECO:0007669"/>
    <property type="project" value="TreeGrafter"/>
</dbReference>
<keyword evidence="1" id="KW-0560">Oxidoreductase</keyword>
<dbReference type="InterPro" id="IPR036188">
    <property type="entry name" value="FAD/NAD-bd_sf"/>
</dbReference>
<dbReference type="AlphaFoldDB" id="A0AAU8DK29"/>
<sequence length="85" mass="8589">MSPIIHHISSDKTLPKSADVVVIGGGIVGASAAYFLARRGLSVALIEKGISAASSRAGTGAGAVGRTAMHVNCRLPIWRCGCGKS</sequence>